<comment type="caution">
    <text evidence="2">The sequence shown here is derived from an EMBL/GenBank/DDBJ whole genome shotgun (WGS) entry which is preliminary data.</text>
</comment>
<evidence type="ECO:0000313" key="3">
    <source>
        <dbReference type="Proteomes" id="UP000746747"/>
    </source>
</evidence>
<dbReference type="Proteomes" id="UP000746747">
    <property type="component" value="Unassembled WGS sequence"/>
</dbReference>
<dbReference type="AlphaFoldDB" id="A0A8J2QB80"/>
<proteinExistence type="predicted"/>
<feature type="compositionally biased region" description="Low complexity" evidence="1">
    <location>
        <begin position="1"/>
        <end position="18"/>
    </location>
</feature>
<sequence length="98" mass="10294">MEKGRTSLPTPLLPSTLLPSPPPPHPFHSLSSYPIVLLLLEPKGIISSGMNPTKAPPSSSATSSSSSSSSYKGLFPDAPTIRLIDPKIARKTLSQNSS</sequence>
<accession>A0A8J2QB80</accession>
<protein>
    <submittedName>
        <fullName evidence="2">Uncharacterized protein</fullName>
    </submittedName>
</protein>
<feature type="compositionally biased region" description="Low complexity" evidence="1">
    <location>
        <begin position="58"/>
        <end position="70"/>
    </location>
</feature>
<feature type="region of interest" description="Disordered" evidence="1">
    <location>
        <begin position="1"/>
        <end position="24"/>
    </location>
</feature>
<evidence type="ECO:0000256" key="1">
    <source>
        <dbReference type="SAM" id="MobiDB-lite"/>
    </source>
</evidence>
<organism evidence="2 3">
    <name type="scientific">Cercopithifilaria johnstoni</name>
    <dbReference type="NCBI Taxonomy" id="2874296"/>
    <lineage>
        <taxon>Eukaryota</taxon>
        <taxon>Metazoa</taxon>
        <taxon>Ecdysozoa</taxon>
        <taxon>Nematoda</taxon>
        <taxon>Chromadorea</taxon>
        <taxon>Rhabditida</taxon>
        <taxon>Spirurina</taxon>
        <taxon>Spiruromorpha</taxon>
        <taxon>Filarioidea</taxon>
        <taxon>Onchocercidae</taxon>
        <taxon>Cercopithifilaria</taxon>
    </lineage>
</organism>
<gene>
    <name evidence="2" type="ORF">CJOHNSTONI_LOCUS9974</name>
</gene>
<dbReference type="EMBL" id="CAKAEH010001959">
    <property type="protein sequence ID" value="CAG9540463.1"/>
    <property type="molecule type" value="Genomic_DNA"/>
</dbReference>
<name>A0A8J2QB80_9BILA</name>
<keyword evidence="3" id="KW-1185">Reference proteome</keyword>
<feature type="region of interest" description="Disordered" evidence="1">
    <location>
        <begin position="47"/>
        <end position="77"/>
    </location>
</feature>
<reference evidence="2" key="1">
    <citation type="submission" date="2021-09" db="EMBL/GenBank/DDBJ databases">
        <authorList>
            <consortium name="Pathogen Informatics"/>
        </authorList>
    </citation>
    <scope>NUCLEOTIDE SEQUENCE</scope>
</reference>
<evidence type="ECO:0000313" key="2">
    <source>
        <dbReference type="EMBL" id="CAG9540463.1"/>
    </source>
</evidence>